<sequence length="88" mass="9923">MNGVRVSVLLLLLVFVSWEPLIEAVDRDSPGKKMEGGEICKERATREDCVKSPKCRWCRSDALDDMCFASSEAWRLPHQVFSCDSSNS</sequence>
<dbReference type="PANTHER" id="PTHR36896:SF2">
    <property type="entry name" value="OS01G0729500 PROTEIN"/>
    <property type="match status" value="1"/>
</dbReference>
<feature type="chain" id="PRO_5043776443" evidence="1">
    <location>
        <begin position="25"/>
        <end position="88"/>
    </location>
</feature>
<reference evidence="2" key="1">
    <citation type="journal article" date="2023" name="Nat. Commun.">
        <title>Diploid and tetraploid genomes of Acorus and the evolution of monocots.</title>
        <authorList>
            <person name="Ma L."/>
            <person name="Liu K.W."/>
            <person name="Li Z."/>
            <person name="Hsiao Y.Y."/>
            <person name="Qi Y."/>
            <person name="Fu T."/>
            <person name="Tang G.D."/>
            <person name="Zhang D."/>
            <person name="Sun W.H."/>
            <person name="Liu D.K."/>
            <person name="Li Y."/>
            <person name="Chen G.Z."/>
            <person name="Liu X.D."/>
            <person name="Liao X.Y."/>
            <person name="Jiang Y.T."/>
            <person name="Yu X."/>
            <person name="Hao Y."/>
            <person name="Huang J."/>
            <person name="Zhao X.W."/>
            <person name="Ke S."/>
            <person name="Chen Y.Y."/>
            <person name="Wu W.L."/>
            <person name="Hsu J.L."/>
            <person name="Lin Y.F."/>
            <person name="Huang M.D."/>
            <person name="Li C.Y."/>
            <person name="Huang L."/>
            <person name="Wang Z.W."/>
            <person name="Zhao X."/>
            <person name="Zhong W.Y."/>
            <person name="Peng D.H."/>
            <person name="Ahmad S."/>
            <person name="Lan S."/>
            <person name="Zhang J.S."/>
            <person name="Tsai W.C."/>
            <person name="Van de Peer Y."/>
            <person name="Liu Z.J."/>
        </authorList>
    </citation>
    <scope>NUCLEOTIDE SEQUENCE</scope>
    <source>
        <strain evidence="2">CP</strain>
    </source>
</reference>
<dbReference type="Proteomes" id="UP001180020">
    <property type="component" value="Unassembled WGS sequence"/>
</dbReference>
<evidence type="ECO:0000313" key="3">
    <source>
        <dbReference type="Proteomes" id="UP001180020"/>
    </source>
</evidence>
<keyword evidence="1" id="KW-0732">Signal</keyword>
<dbReference type="PANTHER" id="PTHR36896">
    <property type="entry name" value="OS01G0729500 PROTEIN"/>
    <property type="match status" value="1"/>
</dbReference>
<reference evidence="2" key="2">
    <citation type="submission" date="2023-06" db="EMBL/GenBank/DDBJ databases">
        <authorList>
            <person name="Ma L."/>
            <person name="Liu K.-W."/>
            <person name="Li Z."/>
            <person name="Hsiao Y.-Y."/>
            <person name="Qi Y."/>
            <person name="Fu T."/>
            <person name="Tang G."/>
            <person name="Zhang D."/>
            <person name="Sun W.-H."/>
            <person name="Liu D.-K."/>
            <person name="Li Y."/>
            <person name="Chen G.-Z."/>
            <person name="Liu X.-D."/>
            <person name="Liao X.-Y."/>
            <person name="Jiang Y.-T."/>
            <person name="Yu X."/>
            <person name="Hao Y."/>
            <person name="Huang J."/>
            <person name="Zhao X.-W."/>
            <person name="Ke S."/>
            <person name="Chen Y.-Y."/>
            <person name="Wu W.-L."/>
            <person name="Hsu J.-L."/>
            <person name="Lin Y.-F."/>
            <person name="Huang M.-D."/>
            <person name="Li C.-Y."/>
            <person name="Huang L."/>
            <person name="Wang Z.-W."/>
            <person name="Zhao X."/>
            <person name="Zhong W.-Y."/>
            <person name="Peng D.-H."/>
            <person name="Ahmad S."/>
            <person name="Lan S."/>
            <person name="Zhang J.-S."/>
            <person name="Tsai W.-C."/>
            <person name="Van De Peer Y."/>
            <person name="Liu Z.-J."/>
        </authorList>
    </citation>
    <scope>NUCLEOTIDE SEQUENCE</scope>
    <source>
        <strain evidence="2">CP</strain>
        <tissue evidence="2">Leaves</tissue>
    </source>
</reference>
<gene>
    <name evidence="2" type="ORF">QJS10_CPB20g01709</name>
</gene>
<feature type="signal peptide" evidence="1">
    <location>
        <begin position="1"/>
        <end position="24"/>
    </location>
</feature>
<accession>A0AAV9CB92</accession>
<evidence type="ECO:0000256" key="1">
    <source>
        <dbReference type="SAM" id="SignalP"/>
    </source>
</evidence>
<proteinExistence type="predicted"/>
<organism evidence="2 3">
    <name type="scientific">Acorus calamus</name>
    <name type="common">Sweet flag</name>
    <dbReference type="NCBI Taxonomy" id="4465"/>
    <lineage>
        <taxon>Eukaryota</taxon>
        <taxon>Viridiplantae</taxon>
        <taxon>Streptophyta</taxon>
        <taxon>Embryophyta</taxon>
        <taxon>Tracheophyta</taxon>
        <taxon>Spermatophyta</taxon>
        <taxon>Magnoliopsida</taxon>
        <taxon>Liliopsida</taxon>
        <taxon>Acoraceae</taxon>
        <taxon>Acorus</taxon>
    </lineage>
</organism>
<dbReference type="EMBL" id="JAUJYO010000020">
    <property type="protein sequence ID" value="KAK1286037.1"/>
    <property type="molecule type" value="Genomic_DNA"/>
</dbReference>
<keyword evidence="3" id="KW-1185">Reference proteome</keyword>
<dbReference type="AlphaFoldDB" id="A0AAV9CB92"/>
<comment type="caution">
    <text evidence="2">The sequence shown here is derived from an EMBL/GenBank/DDBJ whole genome shotgun (WGS) entry which is preliminary data.</text>
</comment>
<name>A0AAV9CB92_ACOCL</name>
<protein>
    <submittedName>
        <fullName evidence="2">Uncharacterized protein</fullName>
    </submittedName>
</protein>
<evidence type="ECO:0000313" key="2">
    <source>
        <dbReference type="EMBL" id="KAK1286037.1"/>
    </source>
</evidence>